<evidence type="ECO:0000256" key="1">
    <source>
        <dbReference type="PROSITE-ProRule" id="PRU00023"/>
    </source>
</evidence>
<keyword evidence="1" id="KW-0040">ANK repeat</keyword>
<dbReference type="Pfam" id="PF12796">
    <property type="entry name" value="Ank_2"/>
    <property type="match status" value="1"/>
</dbReference>
<dbReference type="EMBL" id="BPVZ01000001">
    <property type="protein sequence ID" value="GKU86365.1"/>
    <property type="molecule type" value="Genomic_DNA"/>
</dbReference>
<dbReference type="Gene3D" id="1.25.40.20">
    <property type="entry name" value="Ankyrin repeat-containing domain"/>
    <property type="match status" value="1"/>
</dbReference>
<keyword evidence="3" id="KW-1185">Reference proteome</keyword>
<dbReference type="PANTHER" id="PTHR46224">
    <property type="entry name" value="ANKYRIN REPEAT FAMILY PROTEIN"/>
    <property type="match status" value="1"/>
</dbReference>
<proteinExistence type="predicted"/>
<dbReference type="PROSITE" id="PS50297">
    <property type="entry name" value="ANK_REP_REGION"/>
    <property type="match status" value="1"/>
</dbReference>
<comment type="caution">
    <text evidence="2">The sequence shown here is derived from an EMBL/GenBank/DDBJ whole genome shotgun (WGS) entry which is preliminary data.</text>
</comment>
<protein>
    <recommendedName>
        <fullName evidence="4">Ankyrin repeat protein</fullName>
    </recommendedName>
</protein>
<gene>
    <name evidence="2" type="ORF">SLEP1_g901</name>
</gene>
<dbReference type="InterPro" id="IPR002110">
    <property type="entry name" value="Ankyrin_rpt"/>
</dbReference>
<evidence type="ECO:0000313" key="2">
    <source>
        <dbReference type="EMBL" id="GKU86365.1"/>
    </source>
</evidence>
<organism evidence="2 3">
    <name type="scientific">Rubroshorea leprosula</name>
    <dbReference type="NCBI Taxonomy" id="152421"/>
    <lineage>
        <taxon>Eukaryota</taxon>
        <taxon>Viridiplantae</taxon>
        <taxon>Streptophyta</taxon>
        <taxon>Embryophyta</taxon>
        <taxon>Tracheophyta</taxon>
        <taxon>Spermatophyta</taxon>
        <taxon>Magnoliopsida</taxon>
        <taxon>eudicotyledons</taxon>
        <taxon>Gunneridae</taxon>
        <taxon>Pentapetalae</taxon>
        <taxon>rosids</taxon>
        <taxon>malvids</taxon>
        <taxon>Malvales</taxon>
        <taxon>Dipterocarpaceae</taxon>
        <taxon>Rubroshorea</taxon>
    </lineage>
</organism>
<dbReference type="Proteomes" id="UP001054252">
    <property type="component" value="Unassembled WGS sequence"/>
</dbReference>
<dbReference type="AlphaFoldDB" id="A0AAV5HMY0"/>
<dbReference type="SUPFAM" id="SSF48403">
    <property type="entry name" value="Ankyrin repeat"/>
    <property type="match status" value="1"/>
</dbReference>
<dbReference type="InterPro" id="IPR051616">
    <property type="entry name" value="Cul2-RING_E3_ligase_SR"/>
</dbReference>
<accession>A0AAV5HMY0</accession>
<reference evidence="2 3" key="1">
    <citation type="journal article" date="2021" name="Commun. Biol.">
        <title>The genome of Shorea leprosula (Dipterocarpaceae) highlights the ecological relevance of drought in aseasonal tropical rainforests.</title>
        <authorList>
            <person name="Ng K.K.S."/>
            <person name="Kobayashi M.J."/>
            <person name="Fawcett J.A."/>
            <person name="Hatakeyama M."/>
            <person name="Paape T."/>
            <person name="Ng C.H."/>
            <person name="Ang C.C."/>
            <person name="Tnah L.H."/>
            <person name="Lee C.T."/>
            <person name="Nishiyama T."/>
            <person name="Sese J."/>
            <person name="O'Brien M.J."/>
            <person name="Copetti D."/>
            <person name="Mohd Noor M.I."/>
            <person name="Ong R.C."/>
            <person name="Putra M."/>
            <person name="Sireger I.Z."/>
            <person name="Indrioko S."/>
            <person name="Kosugi Y."/>
            <person name="Izuno A."/>
            <person name="Isagi Y."/>
            <person name="Lee S.L."/>
            <person name="Shimizu K.K."/>
        </authorList>
    </citation>
    <scope>NUCLEOTIDE SEQUENCE [LARGE SCALE GENOMIC DNA]</scope>
    <source>
        <strain evidence="2">214</strain>
    </source>
</reference>
<evidence type="ECO:0000313" key="3">
    <source>
        <dbReference type="Proteomes" id="UP001054252"/>
    </source>
</evidence>
<dbReference type="PANTHER" id="PTHR46224:SF6">
    <property type="entry name" value="ANKYRIN REPEAT FAMILY PROTEIN"/>
    <property type="match status" value="1"/>
</dbReference>
<dbReference type="PROSITE" id="PS50088">
    <property type="entry name" value="ANK_REPEAT"/>
    <property type="match status" value="1"/>
</dbReference>
<sequence length="162" mass="17337">MASSSSSSSRAPGVNVGILLSEALNGDLASFKLVLSGLDIRSRGGLAETLMRMTDKNGRNALHYAASGKRGALRICRYLVEKVKLDIDIKEKKYGQTPLHIATIGNSFPVVRYLVENGANVNAADQTGSTPLIYAARLGMLTTLKCKLFVCLISVVLFNCSS</sequence>
<feature type="repeat" description="ANK" evidence="1">
    <location>
        <begin position="94"/>
        <end position="126"/>
    </location>
</feature>
<dbReference type="SMART" id="SM00248">
    <property type="entry name" value="ANK"/>
    <property type="match status" value="2"/>
</dbReference>
<dbReference type="InterPro" id="IPR036770">
    <property type="entry name" value="Ankyrin_rpt-contain_sf"/>
</dbReference>
<name>A0AAV5HMY0_9ROSI</name>
<evidence type="ECO:0008006" key="4">
    <source>
        <dbReference type="Google" id="ProtNLM"/>
    </source>
</evidence>